<evidence type="ECO:0000313" key="2">
    <source>
        <dbReference type="Proteomes" id="UP001164929"/>
    </source>
</evidence>
<keyword evidence="2" id="KW-1185">Reference proteome</keyword>
<accession>A0AAD6LDS7</accession>
<organism evidence="1 2">
    <name type="scientific">Populus alba x Populus x berolinensis</name>
    <dbReference type="NCBI Taxonomy" id="444605"/>
    <lineage>
        <taxon>Eukaryota</taxon>
        <taxon>Viridiplantae</taxon>
        <taxon>Streptophyta</taxon>
        <taxon>Embryophyta</taxon>
        <taxon>Tracheophyta</taxon>
        <taxon>Spermatophyta</taxon>
        <taxon>Magnoliopsida</taxon>
        <taxon>eudicotyledons</taxon>
        <taxon>Gunneridae</taxon>
        <taxon>Pentapetalae</taxon>
        <taxon>rosids</taxon>
        <taxon>fabids</taxon>
        <taxon>Malpighiales</taxon>
        <taxon>Salicaceae</taxon>
        <taxon>Saliceae</taxon>
        <taxon>Populus</taxon>
    </lineage>
</organism>
<protein>
    <submittedName>
        <fullName evidence="1">Uncharacterized protein</fullName>
    </submittedName>
</protein>
<dbReference type="AlphaFoldDB" id="A0AAD6LDS7"/>
<dbReference type="Proteomes" id="UP001164929">
    <property type="component" value="Chromosome 18"/>
</dbReference>
<dbReference type="EMBL" id="JAQIZT010000018">
    <property type="protein sequence ID" value="KAJ6957486.1"/>
    <property type="molecule type" value="Genomic_DNA"/>
</dbReference>
<proteinExistence type="predicted"/>
<evidence type="ECO:0000313" key="1">
    <source>
        <dbReference type="EMBL" id="KAJ6957486.1"/>
    </source>
</evidence>
<name>A0AAD6LDS7_9ROSI</name>
<sequence>MFVIEIYQFCEHLLSNNFWALNPWKRSTFGGADPRRAKSGAGVSFTQGKEGTGQFFASFSSINHK</sequence>
<comment type="caution">
    <text evidence="1">The sequence shown here is derived from an EMBL/GenBank/DDBJ whole genome shotgun (WGS) entry which is preliminary data.</text>
</comment>
<gene>
    <name evidence="1" type="ORF">NC653_039443</name>
</gene>
<reference evidence="1 2" key="1">
    <citation type="journal article" date="2023" name="Mol. Ecol. Resour.">
        <title>Chromosome-level genome assembly of a triploid poplar Populus alba 'Berolinensis'.</title>
        <authorList>
            <person name="Chen S."/>
            <person name="Yu Y."/>
            <person name="Wang X."/>
            <person name="Wang S."/>
            <person name="Zhang T."/>
            <person name="Zhou Y."/>
            <person name="He R."/>
            <person name="Meng N."/>
            <person name="Wang Y."/>
            <person name="Liu W."/>
            <person name="Liu Z."/>
            <person name="Liu J."/>
            <person name="Guo Q."/>
            <person name="Huang H."/>
            <person name="Sederoff R.R."/>
            <person name="Wang G."/>
            <person name="Qu G."/>
            <person name="Chen S."/>
        </authorList>
    </citation>
    <scope>NUCLEOTIDE SEQUENCE [LARGE SCALE GENOMIC DNA]</scope>
    <source>
        <strain evidence="1">SC-2020</strain>
    </source>
</reference>